<keyword evidence="2" id="KW-1185">Reference proteome</keyword>
<comment type="caution">
    <text evidence="1">The sequence shown here is derived from an EMBL/GenBank/DDBJ whole genome shotgun (WGS) entry which is preliminary data.</text>
</comment>
<protein>
    <submittedName>
        <fullName evidence="1">Oligosaccharide flippase family protein</fullName>
    </submittedName>
</protein>
<dbReference type="Proteomes" id="UP001076464">
    <property type="component" value="Unassembled WGS sequence"/>
</dbReference>
<evidence type="ECO:0000313" key="1">
    <source>
        <dbReference type="EMBL" id="MCY4744634.1"/>
    </source>
</evidence>
<name>A0ACC6C8I6_9BURK</name>
<dbReference type="EMBL" id="JAPPUY010000001">
    <property type="protein sequence ID" value="MCY4744634.1"/>
    <property type="molecule type" value="Genomic_DNA"/>
</dbReference>
<organism evidence="1 2">
    <name type="scientific">Roseateles hydrophilus</name>
    <dbReference type="NCBI Taxonomy" id="2975054"/>
    <lineage>
        <taxon>Bacteria</taxon>
        <taxon>Pseudomonadati</taxon>
        <taxon>Pseudomonadota</taxon>
        <taxon>Betaproteobacteria</taxon>
        <taxon>Burkholderiales</taxon>
        <taxon>Sphaerotilaceae</taxon>
        <taxon>Roseateles</taxon>
    </lineage>
</organism>
<accession>A0ACC6C8I6</accession>
<gene>
    <name evidence="1" type="ORF">NYO99_06575</name>
</gene>
<reference evidence="1" key="1">
    <citation type="submission" date="2022-08" db="EMBL/GenBank/DDBJ databases">
        <title>Genome sequencing of Pelomonas sp. UHG3.</title>
        <authorList>
            <person name="So Y."/>
        </authorList>
    </citation>
    <scope>NUCLEOTIDE SEQUENCE</scope>
    <source>
        <strain evidence="1">UHG3</strain>
    </source>
</reference>
<evidence type="ECO:0000313" key="2">
    <source>
        <dbReference type="Proteomes" id="UP001076464"/>
    </source>
</evidence>
<sequence length="486" mass="52698">MATVQRSLFIVFLERYALTALQLVAYVLLARLLSPNEVGIYATLAAMLAIVQVVRDFGVGTYVIQHPRLDDDVSRQALGVTYAIALTLFLGVNAAASSIAGFYDTPDIALILRVMSLNLLIYPFNSISTALLRRELQFGAIAKANVSAAVIGTSVTLLLAWRGHGPVSLALGELASSLVAMAMLIHARGWLTPALPGRARCREILDIGGSTTLAGIVTSVSMNINDIVTGKLLDFTQVGIASRAMGLMNLFHRDVMGSIRSVTFPVFARTWREGQDLEAQYLRTLTLTCAVAWPFYGTVALFPLEVLRLMFGPQWDAAGELVPFYCLAGAVSVLSSYVPSLMQACGHARLAAIADLIIQPVRAMLLAGLLWHWRALLPLAIGYLAMAVVAVPYFYGFKQRCLPTDIPRLAREIARNLVLAFLCLLPAGLVITWLRPPGGALALPLWLGCCALIVLAWLVGLRLLRHPMHGEIQKFIARRRPAAAAS</sequence>
<proteinExistence type="predicted"/>